<name>A0ABW9F510_9FIRM</name>
<dbReference type="Gene3D" id="2.60.120.10">
    <property type="entry name" value="Jelly Rolls"/>
    <property type="match status" value="2"/>
</dbReference>
<dbReference type="CDD" id="cd02212">
    <property type="entry name" value="cupin_UGlyAH_C"/>
    <property type="match status" value="1"/>
</dbReference>
<dbReference type="InterPro" id="IPR014710">
    <property type="entry name" value="RmlC-like_jellyroll"/>
</dbReference>
<comment type="caution">
    <text evidence="1">The sequence shown here is derived from an EMBL/GenBank/DDBJ whole genome shotgun (WGS) entry which is preliminary data.</text>
</comment>
<dbReference type="InterPro" id="IPR044704">
    <property type="entry name" value="UGlyAH_cupin_N"/>
</dbReference>
<keyword evidence="1" id="KW-0378">Hydrolase</keyword>
<dbReference type="RefSeq" id="WP_408105524.1">
    <property type="nucleotide sequence ID" value="NZ_JBFNFH010000002.1"/>
</dbReference>
<evidence type="ECO:0000313" key="1">
    <source>
        <dbReference type="EMBL" id="MFM1524402.1"/>
    </source>
</evidence>
<dbReference type="InterPro" id="IPR011051">
    <property type="entry name" value="RmlC_Cupin_sf"/>
</dbReference>
<dbReference type="NCBIfam" id="TIGR03214">
    <property type="entry name" value="ura-cupin"/>
    <property type="match status" value="1"/>
</dbReference>
<dbReference type="EMBL" id="JBFNFH010000002">
    <property type="protein sequence ID" value="MFM1524402.1"/>
    <property type="molecule type" value="Genomic_DNA"/>
</dbReference>
<keyword evidence="2" id="KW-1185">Reference proteome</keyword>
<dbReference type="EC" id="3.5.3.26" evidence="1"/>
<accession>A0ABW9F510</accession>
<dbReference type="PANTHER" id="PTHR34571">
    <property type="entry name" value="(S)-UREIDOGLYCINE AMINOHYDROLASE"/>
    <property type="match status" value="1"/>
</dbReference>
<dbReference type="PANTHER" id="PTHR34571:SF1">
    <property type="entry name" value="(S)-UREIDOGLYCINE AMINOHYDROLASE"/>
    <property type="match status" value="1"/>
</dbReference>
<dbReference type="InterPro" id="IPR044697">
    <property type="entry name" value="UGlyAH_cupin_C"/>
</dbReference>
<dbReference type="SUPFAM" id="SSF51182">
    <property type="entry name" value="RmlC-like cupins"/>
    <property type="match status" value="1"/>
</dbReference>
<dbReference type="InterPro" id="IPR017627">
    <property type="entry name" value="UGHY"/>
</dbReference>
<dbReference type="GO" id="GO:0071522">
    <property type="term" value="F:ureidoglycine aminohydrolase activity"/>
    <property type="evidence" value="ECO:0007669"/>
    <property type="project" value="UniProtKB-EC"/>
</dbReference>
<protein>
    <submittedName>
        <fullName evidence="1">(S)-ureidoglycine aminohydrolase</fullName>
        <ecNumber evidence="1">3.5.3.26</ecNumber>
    </submittedName>
</protein>
<gene>
    <name evidence="1" type="primary">allE</name>
    <name evidence="1" type="ORF">ABGF40_01795</name>
</gene>
<sequence>MSYINNQEGLPKHILQSRSVIKKNNYAVLDVDGLVKNVIPGYENCTTTILGSPFLGATFADYLVFAHKGGKNTGLGGNGIETFLYVMEGEITVKNDDVEETLTKGGYIFSPEDKVLTFENKTDSDTKMYVYKRRYDKIDGYQAKTYVNNVENLEWVEYEGMEGTLIKDLLPAAGDLGFDMNMHILKFTPGYSHGYVETHYQQHGMIFLSGKGMYNLDNEWMPIKEGDYVFMDAYCPQACYGVGTEDFSYLYSKDTNRDVVL</sequence>
<reference evidence="1 2" key="1">
    <citation type="journal article" date="2024" name="Front. Microbiol.">
        <title>Pangenomic and biochemical analyses of Helcococcus ovis reveal widespread tetracycline resistance and a novel bacterial species, Helcococcus bovis.</title>
        <authorList>
            <person name="Cunha F."/>
            <person name="Zhai Y."/>
            <person name="Casaro S."/>
            <person name="Jones K.L."/>
            <person name="Hernandez M."/>
            <person name="Bisinotto R.S."/>
            <person name="Kariyawasam S."/>
            <person name="Brown M.B."/>
            <person name="Phillips A."/>
            <person name="Jeong K.C."/>
            <person name="Galvao K.N."/>
        </authorList>
    </citation>
    <scope>NUCLEOTIDE SEQUENCE [LARGE SCALE GENOMIC DNA]</scope>
    <source>
        <strain evidence="1 2">KG197</strain>
    </source>
</reference>
<evidence type="ECO:0000313" key="2">
    <source>
        <dbReference type="Proteomes" id="UP001629536"/>
    </source>
</evidence>
<dbReference type="CDD" id="cd02211">
    <property type="entry name" value="cupin_UGlyAH_N"/>
    <property type="match status" value="1"/>
</dbReference>
<organism evidence="1 2">
    <name type="scientific">Helcococcus bovis</name>
    <dbReference type="NCBI Taxonomy" id="3153252"/>
    <lineage>
        <taxon>Bacteria</taxon>
        <taxon>Bacillati</taxon>
        <taxon>Bacillota</taxon>
        <taxon>Tissierellia</taxon>
        <taxon>Tissierellales</taxon>
        <taxon>Peptoniphilaceae</taxon>
        <taxon>Helcococcus</taxon>
    </lineage>
</organism>
<dbReference type="Proteomes" id="UP001629536">
    <property type="component" value="Unassembled WGS sequence"/>
</dbReference>
<proteinExistence type="predicted"/>